<evidence type="ECO:0000313" key="5">
    <source>
        <dbReference type="Ensembl" id="ENSSPAP00000012238.1"/>
    </source>
</evidence>
<dbReference type="InterPro" id="IPR029021">
    <property type="entry name" value="Prot-tyrosine_phosphatase-like"/>
</dbReference>
<protein>
    <recommendedName>
        <fullName evidence="1">protein-tyrosine-phosphatase</fullName>
        <ecNumber evidence="1">3.1.3.48</ecNumber>
    </recommendedName>
</protein>
<dbReference type="InterPro" id="IPR003595">
    <property type="entry name" value="Tyr_Pase_cat"/>
</dbReference>
<dbReference type="PROSITE" id="PS00383">
    <property type="entry name" value="TYR_PHOSPHATASE_1"/>
    <property type="match status" value="1"/>
</dbReference>
<dbReference type="PROSITE" id="PS50056">
    <property type="entry name" value="TYR_PHOSPHATASE_2"/>
    <property type="match status" value="1"/>
</dbReference>
<evidence type="ECO:0000256" key="1">
    <source>
        <dbReference type="ARBA" id="ARBA00013064"/>
    </source>
</evidence>
<keyword evidence="2" id="KW-0904">Protein phosphatase</keyword>
<dbReference type="InterPro" id="IPR000242">
    <property type="entry name" value="PTP_cat"/>
</dbReference>
<sequence>MLSIDVSECWLAMGPVLVHCSAGVGRTGTYIVIDSMLQQIQDQGTVNVLGFLKHVRTQRNFLVQTEEQYVFIHDALVEAVLSRDTLVTSDVLHTYVSDLLTPGATGRTRMDKQFKV</sequence>
<dbReference type="InterPro" id="IPR016130">
    <property type="entry name" value="Tyr_Pase_AS"/>
</dbReference>
<evidence type="ECO:0000259" key="4">
    <source>
        <dbReference type="PROSITE" id="PS50056"/>
    </source>
</evidence>
<dbReference type="Pfam" id="PF00102">
    <property type="entry name" value="Y_phosphatase"/>
    <property type="match status" value="1"/>
</dbReference>
<organism evidence="5">
    <name type="scientific">Stegastes partitus</name>
    <name type="common">bicolor damselfish</name>
    <dbReference type="NCBI Taxonomy" id="144197"/>
    <lineage>
        <taxon>Eukaryota</taxon>
        <taxon>Metazoa</taxon>
        <taxon>Chordata</taxon>
        <taxon>Craniata</taxon>
        <taxon>Vertebrata</taxon>
        <taxon>Euteleostomi</taxon>
        <taxon>Actinopterygii</taxon>
        <taxon>Neopterygii</taxon>
        <taxon>Teleostei</taxon>
        <taxon>Neoteleostei</taxon>
        <taxon>Acanthomorphata</taxon>
        <taxon>Ovalentaria</taxon>
        <taxon>Pomacentridae</taxon>
        <taxon>Stegastes</taxon>
    </lineage>
</organism>
<proteinExistence type="predicted"/>
<reference evidence="5" key="1">
    <citation type="submission" date="2023-09" db="UniProtKB">
        <authorList>
            <consortium name="Ensembl"/>
        </authorList>
    </citation>
    <scope>IDENTIFICATION</scope>
</reference>
<dbReference type="InterPro" id="IPR000387">
    <property type="entry name" value="Tyr_Pase_dom"/>
</dbReference>
<dbReference type="PRINTS" id="PR00700">
    <property type="entry name" value="PRTYPHPHTASE"/>
</dbReference>
<dbReference type="AlphaFoldDB" id="A0A3B4ZTL9"/>
<evidence type="ECO:0000259" key="3">
    <source>
        <dbReference type="PROSITE" id="PS50055"/>
    </source>
</evidence>
<dbReference type="GeneTree" id="ENSGT00940000155529"/>
<dbReference type="EC" id="3.1.3.48" evidence="1"/>
<evidence type="ECO:0000256" key="2">
    <source>
        <dbReference type="ARBA" id="ARBA00022912"/>
    </source>
</evidence>
<name>A0A3B4ZTL9_9TELE</name>
<dbReference type="GO" id="GO:0004725">
    <property type="term" value="F:protein tyrosine phosphatase activity"/>
    <property type="evidence" value="ECO:0007669"/>
    <property type="project" value="UniProtKB-EC"/>
</dbReference>
<feature type="domain" description="Tyrosine specific protein phosphatases" evidence="4">
    <location>
        <begin position="14"/>
        <end position="70"/>
    </location>
</feature>
<dbReference type="InterPro" id="IPR050348">
    <property type="entry name" value="Protein-Tyr_Phosphatase"/>
</dbReference>
<feature type="domain" description="Tyrosine-protein phosphatase" evidence="3">
    <location>
        <begin position="15"/>
        <end position="79"/>
    </location>
</feature>
<dbReference type="PANTHER" id="PTHR19134">
    <property type="entry name" value="RECEPTOR-TYPE TYROSINE-PROTEIN PHOSPHATASE"/>
    <property type="match status" value="1"/>
</dbReference>
<dbReference type="Gene3D" id="3.90.190.10">
    <property type="entry name" value="Protein tyrosine phosphatase superfamily"/>
    <property type="match status" value="1"/>
</dbReference>
<keyword evidence="2" id="KW-0378">Hydrolase</keyword>
<dbReference type="PROSITE" id="PS50055">
    <property type="entry name" value="TYR_PHOSPHATASE_PTP"/>
    <property type="match status" value="1"/>
</dbReference>
<accession>A0A3B4ZTL9</accession>
<dbReference type="PANTHER" id="PTHR19134:SF468">
    <property type="entry name" value="RECEPTOR-TYPE TYROSINE-PROTEIN PHOSPHATASE GAMMA"/>
    <property type="match status" value="1"/>
</dbReference>
<dbReference type="Ensembl" id="ENSSPAT00000012445.1">
    <property type="protein sequence ID" value="ENSSPAP00000012238.1"/>
    <property type="gene ID" value="ENSSPAG00000009231.1"/>
</dbReference>
<dbReference type="SMART" id="SM00404">
    <property type="entry name" value="PTPc_motif"/>
    <property type="match status" value="1"/>
</dbReference>
<dbReference type="SUPFAM" id="SSF52799">
    <property type="entry name" value="(Phosphotyrosine protein) phosphatases II"/>
    <property type="match status" value="1"/>
</dbReference>